<keyword evidence="3" id="KW-0732">Signal</keyword>
<keyword evidence="2 3" id="KW-0378">Hydrolase</keyword>
<dbReference type="PROSITE" id="PS00122">
    <property type="entry name" value="CARBOXYLESTERASE_B_1"/>
    <property type="match status" value="1"/>
</dbReference>
<evidence type="ECO:0000256" key="3">
    <source>
        <dbReference type="RuleBase" id="RU361235"/>
    </source>
</evidence>
<dbReference type="PROSITE" id="PS00941">
    <property type="entry name" value="CARBOXYLESTERASE_B_2"/>
    <property type="match status" value="1"/>
</dbReference>
<dbReference type="Gene3D" id="3.40.50.1820">
    <property type="entry name" value="alpha/beta hydrolase"/>
    <property type="match status" value="1"/>
</dbReference>
<dbReference type="InterPro" id="IPR029058">
    <property type="entry name" value="AB_hydrolase_fold"/>
</dbReference>
<feature type="signal peptide" evidence="3">
    <location>
        <begin position="1"/>
        <end position="25"/>
    </location>
</feature>
<accession>A0A9P9WYN6</accession>
<reference evidence="5" key="1">
    <citation type="submission" date="2021-03" db="EMBL/GenBank/DDBJ databases">
        <title>Revisited historic fungal species revealed as producer of novel bioactive compounds through whole genome sequencing and comparative genomics.</title>
        <authorList>
            <person name="Vignolle G.A."/>
            <person name="Hochenegger N."/>
            <person name="Mach R.L."/>
            <person name="Mach-Aigner A.R."/>
            <person name="Javad Rahimi M."/>
            <person name="Salim K.A."/>
            <person name="Chan C.M."/>
            <person name="Lim L.B.L."/>
            <person name="Cai F."/>
            <person name="Druzhinina I.S."/>
            <person name="U'Ren J.M."/>
            <person name="Derntl C."/>
        </authorList>
    </citation>
    <scope>NUCLEOTIDE SEQUENCE</scope>
    <source>
        <strain evidence="5">TUCIM 5799</strain>
    </source>
</reference>
<dbReference type="EMBL" id="JAFIMR010000001">
    <property type="protein sequence ID" value="KAI1881739.1"/>
    <property type="molecule type" value="Genomic_DNA"/>
</dbReference>
<evidence type="ECO:0000313" key="5">
    <source>
        <dbReference type="EMBL" id="KAI1881739.1"/>
    </source>
</evidence>
<dbReference type="InterPro" id="IPR002018">
    <property type="entry name" value="CarbesteraseB"/>
</dbReference>
<dbReference type="Proteomes" id="UP000829685">
    <property type="component" value="Unassembled WGS sequence"/>
</dbReference>
<name>A0A9P9WYN6_9PEZI</name>
<dbReference type="AlphaFoldDB" id="A0A9P9WYN6"/>
<dbReference type="SUPFAM" id="SSF53474">
    <property type="entry name" value="alpha/beta-Hydrolases"/>
    <property type="match status" value="1"/>
</dbReference>
<organism evidence="5 6">
    <name type="scientific">Neoarthrinium moseri</name>
    <dbReference type="NCBI Taxonomy" id="1658444"/>
    <lineage>
        <taxon>Eukaryota</taxon>
        <taxon>Fungi</taxon>
        <taxon>Dikarya</taxon>
        <taxon>Ascomycota</taxon>
        <taxon>Pezizomycotina</taxon>
        <taxon>Sordariomycetes</taxon>
        <taxon>Xylariomycetidae</taxon>
        <taxon>Amphisphaeriales</taxon>
        <taxon>Apiosporaceae</taxon>
        <taxon>Neoarthrinium</taxon>
    </lineage>
</organism>
<proteinExistence type="inferred from homology"/>
<evidence type="ECO:0000313" key="6">
    <source>
        <dbReference type="Proteomes" id="UP000829685"/>
    </source>
</evidence>
<comment type="similarity">
    <text evidence="1 3">Belongs to the type-B carboxylesterase/lipase family.</text>
</comment>
<gene>
    <name evidence="5" type="ORF">JX265_000565</name>
</gene>
<dbReference type="Pfam" id="PF00135">
    <property type="entry name" value="COesterase"/>
    <property type="match status" value="1"/>
</dbReference>
<keyword evidence="6" id="KW-1185">Reference proteome</keyword>
<sequence>MLSRSLAVAGAFVVSIASRVSPASASALQADLDYAVYEGYTNATSGLNEWRGIRYAAAPVGALRWQAPKAPPTNRTAVVSATESGPQCPQAYPAGSPFPFTAGDEDCLFLDVYAPQNASGLPVLVWIHGGGYGFGNGYQYDLGPFVNANNNSLVAVSIQYRLGVFGFLSSQEIKDRGVLNAGLLDQAFALEWVQKNIKQFGGDPSRVTISGESAGGGSVMLHAMAANASVGTKLFQNAIAASPYLPTQWKFNDNVPTQKYYNFSAEVGCPSNGSVFDCLLTKNTTTLQVANNDMSQVRATYGEWAFLPVTDGSYVTQLPSKQLQNKQVNGVRMLSGNNANEGGLFAHNPGAPITTESGVRAFVAERFPNLSQQDIDEIVAAYPGSENQTDFKQETDGLRGPYATNVSQDAVGPQQQANAIYAESTFVCPAYWLASAFTGAGASSAAYHYQYSVPFAQHQADISAYWGPATPNLSAGFVAAFQQMWGSFVAQGRPAIVTTSGNGSAAAPPPSFPAWTDQAPRLLNLNQTGGVPYSALSNWGTPVTQYADPGLVSVFQTADAHQWEAGRGQRCELWRSLGPKILK</sequence>
<dbReference type="GO" id="GO:0016787">
    <property type="term" value="F:hydrolase activity"/>
    <property type="evidence" value="ECO:0007669"/>
    <property type="project" value="UniProtKB-KW"/>
</dbReference>
<evidence type="ECO:0000259" key="4">
    <source>
        <dbReference type="Pfam" id="PF00135"/>
    </source>
</evidence>
<dbReference type="InterPro" id="IPR019826">
    <property type="entry name" value="Carboxylesterase_B_AS"/>
</dbReference>
<comment type="caution">
    <text evidence="5">The sequence shown here is derived from an EMBL/GenBank/DDBJ whole genome shotgun (WGS) entry which is preliminary data.</text>
</comment>
<feature type="chain" id="PRO_5040537249" description="Carboxylic ester hydrolase" evidence="3">
    <location>
        <begin position="26"/>
        <end position="583"/>
    </location>
</feature>
<evidence type="ECO:0000256" key="2">
    <source>
        <dbReference type="ARBA" id="ARBA00022801"/>
    </source>
</evidence>
<dbReference type="InterPro" id="IPR050309">
    <property type="entry name" value="Type-B_Carboxylest/Lipase"/>
</dbReference>
<evidence type="ECO:0000256" key="1">
    <source>
        <dbReference type="ARBA" id="ARBA00005964"/>
    </source>
</evidence>
<dbReference type="PANTHER" id="PTHR11559">
    <property type="entry name" value="CARBOXYLESTERASE"/>
    <property type="match status" value="1"/>
</dbReference>
<dbReference type="EC" id="3.1.1.-" evidence="3"/>
<protein>
    <recommendedName>
        <fullName evidence="3">Carboxylic ester hydrolase</fullName>
        <ecNumber evidence="3">3.1.1.-</ecNumber>
    </recommendedName>
</protein>
<feature type="domain" description="Carboxylesterase type B" evidence="4">
    <location>
        <begin position="44"/>
        <end position="527"/>
    </location>
</feature>
<dbReference type="InterPro" id="IPR019819">
    <property type="entry name" value="Carboxylesterase_B_CS"/>
</dbReference>